<dbReference type="PROSITE" id="PS00383">
    <property type="entry name" value="TYR_PHOSPHATASE_1"/>
    <property type="match status" value="1"/>
</dbReference>
<keyword evidence="3" id="KW-1185">Reference proteome</keyword>
<dbReference type="SUPFAM" id="SSF52799">
    <property type="entry name" value="(Phosphotyrosine protein) phosphatases II"/>
    <property type="match status" value="1"/>
</dbReference>
<dbReference type="InterPro" id="IPR000387">
    <property type="entry name" value="Tyr_Pase_dom"/>
</dbReference>
<dbReference type="InterPro" id="IPR016130">
    <property type="entry name" value="Tyr_Pase_AS"/>
</dbReference>
<reference evidence="2 3" key="1">
    <citation type="submission" date="2016-06" db="EMBL/GenBank/DDBJ databases">
        <authorList>
            <person name="Kjaerup R.B."/>
            <person name="Dalgaard T.S."/>
            <person name="Juul-Madsen H.R."/>
        </authorList>
    </citation>
    <scope>NUCLEOTIDE SEQUENCE [LARGE SCALE GENOMIC DNA]</scope>
    <source>
        <strain evidence="2 3">CECT 5080</strain>
    </source>
</reference>
<proteinExistence type="predicted"/>
<dbReference type="AlphaFoldDB" id="A0A1A8TAQ3"/>
<feature type="domain" description="Tyrosine specific protein phosphatases" evidence="1">
    <location>
        <begin position="89"/>
        <end position="156"/>
    </location>
</feature>
<sequence length="164" mass="17961">MTHPFDVLALDNGASFIFTPCPGTQEVSLADSVATLKAQQADAVISLLSDHELDELGVPTLGQQITAQGMAWYQLPIEDFQAPEQPFFDAFLPVKDELLERLSTQQTIVIHCRGGSGRTGLMAAILLLESGQSWAQVKPLIQGIRPKALTLEPHVNFFIQQYSI</sequence>
<dbReference type="Pfam" id="PF22785">
    <property type="entry name" value="Tc-R-P"/>
    <property type="match status" value="1"/>
</dbReference>
<dbReference type="STRING" id="295068.MAQ5080_01307"/>
<evidence type="ECO:0000313" key="2">
    <source>
        <dbReference type="EMBL" id="SBS29144.1"/>
    </source>
</evidence>
<organism evidence="2 3">
    <name type="scientific">Marinomonas aquimarina</name>
    <dbReference type="NCBI Taxonomy" id="295068"/>
    <lineage>
        <taxon>Bacteria</taxon>
        <taxon>Pseudomonadati</taxon>
        <taxon>Pseudomonadota</taxon>
        <taxon>Gammaproteobacteria</taxon>
        <taxon>Oceanospirillales</taxon>
        <taxon>Oceanospirillaceae</taxon>
        <taxon>Marinomonas</taxon>
    </lineage>
</organism>
<gene>
    <name evidence="2" type="ORF">MAQ5080_01307</name>
</gene>
<dbReference type="Gene3D" id="3.90.190.10">
    <property type="entry name" value="Protein tyrosine phosphatase superfamily"/>
    <property type="match status" value="1"/>
</dbReference>
<evidence type="ECO:0000259" key="1">
    <source>
        <dbReference type="PROSITE" id="PS50056"/>
    </source>
</evidence>
<dbReference type="RefSeq" id="WP_197464579.1">
    <property type="nucleotide sequence ID" value="NZ_FLOC01000006.1"/>
</dbReference>
<dbReference type="PROSITE" id="PS50056">
    <property type="entry name" value="TYR_PHOSPHATASE_2"/>
    <property type="match status" value="1"/>
</dbReference>
<dbReference type="EMBL" id="FLOC01000006">
    <property type="protein sequence ID" value="SBS29144.1"/>
    <property type="molecule type" value="Genomic_DNA"/>
</dbReference>
<name>A0A1A8TAQ3_9GAMM</name>
<protein>
    <recommendedName>
        <fullName evidence="1">Tyrosine specific protein phosphatases domain-containing protein</fullName>
    </recommendedName>
</protein>
<dbReference type="InterPro" id="IPR029021">
    <property type="entry name" value="Prot-tyrosine_phosphatase-like"/>
</dbReference>
<dbReference type="Proteomes" id="UP000092627">
    <property type="component" value="Unassembled WGS sequence"/>
</dbReference>
<evidence type="ECO:0000313" key="3">
    <source>
        <dbReference type="Proteomes" id="UP000092627"/>
    </source>
</evidence>
<accession>A0A1A8TAQ3</accession>